<dbReference type="PANTHER" id="PTHR42891">
    <property type="entry name" value="D-GLYCERO-BETA-D-MANNO-HEPTOSE-1,7-BISPHOSPHATE 7-PHOSPHATASE"/>
    <property type="match status" value="1"/>
</dbReference>
<evidence type="ECO:0000256" key="1">
    <source>
        <dbReference type="ARBA" id="ARBA00004496"/>
    </source>
</evidence>
<evidence type="ECO:0000313" key="15">
    <source>
        <dbReference type="Proteomes" id="UP000305471"/>
    </source>
</evidence>
<feature type="binding site" evidence="13">
    <location>
        <position position="92"/>
    </location>
    <ligand>
        <name>Zn(2+)</name>
        <dbReference type="ChEBI" id="CHEBI:29105"/>
    </ligand>
</feature>
<keyword evidence="13" id="KW-0460">Magnesium</keyword>
<feature type="binding site" evidence="13">
    <location>
        <position position="11"/>
    </location>
    <ligand>
        <name>Mg(2+)</name>
        <dbReference type="ChEBI" id="CHEBI:18420"/>
    </ligand>
</feature>
<evidence type="ECO:0000256" key="9">
    <source>
        <dbReference type="PIRNR" id="PIRNR004682"/>
    </source>
</evidence>
<feature type="binding site" evidence="13">
    <location>
        <position position="107"/>
    </location>
    <ligand>
        <name>Zn(2+)</name>
        <dbReference type="ChEBI" id="CHEBI:29105"/>
    </ligand>
</feature>
<comment type="cofactor">
    <cofactor evidence="13">
        <name>Mg(2+)</name>
        <dbReference type="ChEBI" id="CHEBI:18420"/>
    </cofactor>
</comment>
<dbReference type="GO" id="GO:0046872">
    <property type="term" value="F:metal ion binding"/>
    <property type="evidence" value="ECO:0007669"/>
    <property type="project" value="UniProtKB-KW"/>
</dbReference>
<dbReference type="RefSeq" id="WP_136782207.1">
    <property type="nucleotide sequence ID" value="NZ_SWCO01000005.1"/>
</dbReference>
<dbReference type="NCBIfam" id="NF006506">
    <property type="entry name" value="PRK08942.1"/>
    <property type="match status" value="1"/>
</dbReference>
<keyword evidence="6 9" id="KW-0119">Carbohydrate metabolism</keyword>
<keyword evidence="15" id="KW-1185">Reference proteome</keyword>
<dbReference type="OrthoDB" id="9781367at2"/>
<evidence type="ECO:0000256" key="3">
    <source>
        <dbReference type="ARBA" id="ARBA00022723"/>
    </source>
</evidence>
<feature type="binding site" evidence="11">
    <location>
        <begin position="110"/>
        <end position="111"/>
    </location>
    <ligand>
        <name>substrate</name>
    </ligand>
</feature>
<feature type="binding site" evidence="11">
    <location>
        <begin position="19"/>
        <end position="22"/>
    </location>
    <ligand>
        <name>substrate</name>
    </ligand>
</feature>
<keyword evidence="5 13" id="KW-0862">Zinc</keyword>
<feature type="binding site" evidence="11">
    <location>
        <begin position="53"/>
        <end position="56"/>
    </location>
    <ligand>
        <name>substrate</name>
    </ligand>
</feature>
<comment type="subcellular location">
    <subcellularLocation>
        <location evidence="1 9">Cytoplasm</location>
    </subcellularLocation>
</comment>
<dbReference type="AlphaFoldDB" id="A0A4V5NNQ3"/>
<feature type="binding site" evidence="13">
    <location>
        <position position="94"/>
    </location>
    <ligand>
        <name>Zn(2+)</name>
        <dbReference type="ChEBI" id="CHEBI:29105"/>
    </ligand>
</feature>
<dbReference type="GO" id="GO:0005737">
    <property type="term" value="C:cytoplasm"/>
    <property type="evidence" value="ECO:0007669"/>
    <property type="project" value="UniProtKB-SubCell"/>
</dbReference>
<evidence type="ECO:0000256" key="7">
    <source>
        <dbReference type="ARBA" id="ARBA00031828"/>
    </source>
</evidence>
<dbReference type="CDD" id="cd07503">
    <property type="entry name" value="HAD_HisB-N"/>
    <property type="match status" value="1"/>
</dbReference>
<reference evidence="14 15" key="1">
    <citation type="submission" date="2019-04" db="EMBL/GenBank/DDBJ databases">
        <title>Alteromonas portus sp. nov., an alginate lyase-excreting marine bacterium.</title>
        <authorList>
            <person name="Huang H."/>
            <person name="Mo K."/>
            <person name="Bao S."/>
        </authorList>
    </citation>
    <scope>NUCLEOTIDE SEQUENCE [LARGE SCALE GENOMIC DNA]</scope>
    <source>
        <strain evidence="14 15">HB161718</strain>
    </source>
</reference>
<feature type="binding site" evidence="11">
    <location>
        <position position="137"/>
    </location>
    <ligand>
        <name>substrate</name>
    </ligand>
</feature>
<feature type="binding site" evidence="13">
    <location>
        <position position="137"/>
    </location>
    <ligand>
        <name>Mg(2+)</name>
        <dbReference type="ChEBI" id="CHEBI:18420"/>
    </ligand>
</feature>
<dbReference type="NCBIfam" id="TIGR01662">
    <property type="entry name" value="HAD-SF-IIIA"/>
    <property type="match status" value="1"/>
</dbReference>
<dbReference type="FunFam" id="3.40.50.1000:FF:000037">
    <property type="entry name" value="D,D-heptose 1,7-bisphosphate phosphatase"/>
    <property type="match status" value="1"/>
</dbReference>
<dbReference type="InterPro" id="IPR036412">
    <property type="entry name" value="HAD-like_sf"/>
</dbReference>
<evidence type="ECO:0000256" key="10">
    <source>
        <dbReference type="PIRSR" id="PIRSR004682-1"/>
    </source>
</evidence>
<evidence type="ECO:0000256" key="2">
    <source>
        <dbReference type="ARBA" id="ARBA00022490"/>
    </source>
</evidence>
<evidence type="ECO:0000256" key="4">
    <source>
        <dbReference type="ARBA" id="ARBA00022801"/>
    </source>
</evidence>
<feature type="active site" description="Proton donor" evidence="10">
    <location>
        <position position="13"/>
    </location>
</feature>
<organism evidence="14 15">
    <name type="scientific">Alteromonas portus</name>
    <dbReference type="NCBI Taxonomy" id="2565549"/>
    <lineage>
        <taxon>Bacteria</taxon>
        <taxon>Pseudomonadati</taxon>
        <taxon>Pseudomonadota</taxon>
        <taxon>Gammaproteobacteria</taxon>
        <taxon>Alteromonadales</taxon>
        <taxon>Alteromonadaceae</taxon>
        <taxon>Alteromonas/Salinimonas group</taxon>
        <taxon>Alteromonas</taxon>
    </lineage>
</organism>
<dbReference type="NCBIfam" id="TIGR00213">
    <property type="entry name" value="GmhB_yaeD"/>
    <property type="match status" value="1"/>
</dbReference>
<protein>
    <recommendedName>
        <fullName evidence="7 9">D,D-heptose 1,7-bisphosphate phosphatase</fullName>
        <ecNumber evidence="9">3.1.3.-</ecNumber>
    </recommendedName>
</protein>
<name>A0A4V5NNQ3_9ALTE</name>
<dbReference type="GO" id="GO:0016791">
    <property type="term" value="F:phosphatase activity"/>
    <property type="evidence" value="ECO:0007669"/>
    <property type="project" value="InterPro"/>
</dbReference>
<dbReference type="Gene3D" id="3.40.50.1000">
    <property type="entry name" value="HAD superfamily/HAD-like"/>
    <property type="match status" value="1"/>
</dbReference>
<evidence type="ECO:0000256" key="11">
    <source>
        <dbReference type="PIRSR" id="PIRSR004682-2"/>
    </source>
</evidence>
<keyword evidence="4 9" id="KW-0378">Hydrolase</keyword>
<dbReference type="Pfam" id="PF13242">
    <property type="entry name" value="Hydrolase_like"/>
    <property type="match status" value="1"/>
</dbReference>
<evidence type="ECO:0000256" key="5">
    <source>
        <dbReference type="ARBA" id="ARBA00022833"/>
    </source>
</evidence>
<accession>A0A4V5NNQ3</accession>
<comment type="similarity">
    <text evidence="8 9">Belongs to the gmhB family.</text>
</comment>
<evidence type="ECO:0000256" key="12">
    <source>
        <dbReference type="PIRSR" id="PIRSR004682-3"/>
    </source>
</evidence>
<evidence type="ECO:0000256" key="13">
    <source>
        <dbReference type="PIRSR" id="PIRSR004682-4"/>
    </source>
</evidence>
<dbReference type="InterPro" id="IPR004446">
    <property type="entry name" value="Heptose_bisP_phosphatase"/>
</dbReference>
<dbReference type="EMBL" id="SWCO01000005">
    <property type="protein sequence ID" value="TKB03516.1"/>
    <property type="molecule type" value="Genomic_DNA"/>
</dbReference>
<dbReference type="InterPro" id="IPR023214">
    <property type="entry name" value="HAD_sf"/>
</dbReference>
<sequence length="187" mass="21134">MSTERKAIFLDRDGVINQEINYLHKIEDFKFTDNCISALKLLQSAGYSLFIVTNQAGIGRGYYSESDFHNLMNWLDTELAKHGVNITDIEFCPHHPTGATGIYKRYCTCRKPKPGMLLNLIGKHDVDVSKSFMVGDKFSDLEAAEAAGIEKCILVKTGHAFRTENTPSRWQIFDSLFSFAQKLNQDS</sequence>
<evidence type="ECO:0000256" key="8">
    <source>
        <dbReference type="ARBA" id="ARBA00061616"/>
    </source>
</evidence>
<feature type="active site" description="Nucleophile" evidence="10">
    <location>
        <position position="11"/>
    </location>
</feature>
<feature type="binding site" evidence="13">
    <location>
        <position position="136"/>
    </location>
    <ligand>
        <name>Mg(2+)</name>
        <dbReference type="ChEBI" id="CHEBI:18420"/>
    </ligand>
</feature>
<feature type="site" description="Stabilizes the phosphoryl group" evidence="12">
    <location>
        <position position="53"/>
    </location>
</feature>
<comment type="caution">
    <text evidence="14">The sequence shown here is derived from an EMBL/GenBank/DDBJ whole genome shotgun (WGS) entry which is preliminary data.</text>
</comment>
<dbReference type="SUPFAM" id="SSF56784">
    <property type="entry name" value="HAD-like"/>
    <property type="match status" value="1"/>
</dbReference>
<dbReference type="InterPro" id="IPR006543">
    <property type="entry name" value="Histidinol-phos"/>
</dbReference>
<dbReference type="GO" id="GO:0005975">
    <property type="term" value="P:carbohydrate metabolic process"/>
    <property type="evidence" value="ECO:0007669"/>
    <property type="project" value="InterPro"/>
</dbReference>
<feature type="site" description="Stabilizes the phosphoryl group" evidence="12">
    <location>
        <position position="111"/>
    </location>
</feature>
<feature type="site" description="Contributes to substrate recognition" evidence="12">
    <location>
        <position position="110"/>
    </location>
</feature>
<dbReference type="PIRSF" id="PIRSF004682">
    <property type="entry name" value="GmhB"/>
    <property type="match status" value="1"/>
</dbReference>
<dbReference type="PANTHER" id="PTHR42891:SF1">
    <property type="entry name" value="D-GLYCERO-BETA-D-MANNO-HEPTOSE-1,7-BISPHOSPHATE 7-PHOSPHATASE"/>
    <property type="match status" value="1"/>
</dbReference>
<evidence type="ECO:0000256" key="6">
    <source>
        <dbReference type="ARBA" id="ARBA00023277"/>
    </source>
</evidence>
<keyword evidence="2 9" id="KW-0963">Cytoplasm</keyword>
<dbReference type="InterPro" id="IPR006549">
    <property type="entry name" value="HAD-SF_hydro_IIIA"/>
</dbReference>
<feature type="binding site" evidence="11">
    <location>
        <begin position="11"/>
        <end position="13"/>
    </location>
    <ligand>
        <name>substrate</name>
    </ligand>
</feature>
<proteinExistence type="inferred from homology"/>
<evidence type="ECO:0000313" key="14">
    <source>
        <dbReference type="EMBL" id="TKB03516.1"/>
    </source>
</evidence>
<dbReference type="NCBIfam" id="TIGR01656">
    <property type="entry name" value="Histidinol-ppas"/>
    <property type="match status" value="1"/>
</dbReference>
<dbReference type="EC" id="3.1.3.-" evidence="9"/>
<comment type="cofactor">
    <cofactor evidence="13">
        <name>Zn(2+)</name>
        <dbReference type="ChEBI" id="CHEBI:29105"/>
    </cofactor>
</comment>
<dbReference type="Proteomes" id="UP000305471">
    <property type="component" value="Unassembled WGS sequence"/>
</dbReference>
<gene>
    <name evidence="14" type="primary">gmhB</name>
    <name evidence="14" type="ORF">E5672_10790</name>
</gene>
<feature type="binding site" evidence="13">
    <location>
        <position position="13"/>
    </location>
    <ligand>
        <name>Mg(2+)</name>
        <dbReference type="ChEBI" id="CHEBI:18420"/>
    </ligand>
</feature>
<keyword evidence="3 13" id="KW-0479">Metal-binding</keyword>
<feature type="binding site" evidence="13">
    <location>
        <position position="109"/>
    </location>
    <ligand>
        <name>Zn(2+)</name>
        <dbReference type="ChEBI" id="CHEBI:29105"/>
    </ligand>
</feature>